<evidence type="ECO:0000259" key="1">
    <source>
        <dbReference type="Pfam" id="PF00534"/>
    </source>
</evidence>
<dbReference type="GO" id="GO:0016757">
    <property type="term" value="F:glycosyltransferase activity"/>
    <property type="evidence" value="ECO:0007669"/>
    <property type="project" value="InterPro"/>
</dbReference>
<dbReference type="KEGG" id="tsph:KIH39_06540"/>
<dbReference type="RefSeq" id="WP_213498478.1">
    <property type="nucleotide sequence ID" value="NZ_CP074694.1"/>
</dbReference>
<keyword evidence="3" id="KW-1185">Reference proteome</keyword>
<gene>
    <name evidence="2" type="ORF">KIH39_06540</name>
</gene>
<reference evidence="2" key="1">
    <citation type="submission" date="2021-05" db="EMBL/GenBank/DDBJ databases">
        <title>Complete genome sequence of the cellulolytic planctomycete Telmatocola sphagniphila SP2T and characterization of the first cellulase from planctomycetes.</title>
        <authorList>
            <person name="Rakitin A.L."/>
            <person name="Beletsky A.V."/>
            <person name="Naumoff D.G."/>
            <person name="Kulichevskaya I.S."/>
            <person name="Mardanov A.V."/>
            <person name="Ravin N.V."/>
            <person name="Dedysh S.N."/>
        </authorList>
    </citation>
    <scope>NUCLEOTIDE SEQUENCE</scope>
    <source>
        <strain evidence="2">SP2T</strain>
    </source>
</reference>
<dbReference type="EMBL" id="CP074694">
    <property type="protein sequence ID" value="QVL33565.1"/>
    <property type="molecule type" value="Genomic_DNA"/>
</dbReference>
<dbReference type="Pfam" id="PF00534">
    <property type="entry name" value="Glycos_transf_1"/>
    <property type="match status" value="1"/>
</dbReference>
<dbReference type="Gene3D" id="3.40.50.2000">
    <property type="entry name" value="Glycogen Phosphorylase B"/>
    <property type="match status" value="2"/>
</dbReference>
<organism evidence="2 3">
    <name type="scientific">Telmatocola sphagniphila</name>
    <dbReference type="NCBI Taxonomy" id="1123043"/>
    <lineage>
        <taxon>Bacteria</taxon>
        <taxon>Pseudomonadati</taxon>
        <taxon>Planctomycetota</taxon>
        <taxon>Planctomycetia</taxon>
        <taxon>Gemmatales</taxon>
        <taxon>Gemmataceae</taxon>
    </lineage>
</organism>
<sequence>MTTIAYLTPQYFDDKSYVGGGERYPLNLAMGVAESTPKDMQIRILSFGPEPFVRELHPGVTLRVMQAAYTPRHPLDQLSWEIVDALNDVDLVHIMQAHTRCSEVGYLVSQMLDKPICVTDMGGYSSSLGQSFDAHHLIDCIICYSDFGAQMMRASRQLVTIKGGVDSRLFVPPVGKPKRDRILYVGRLLPHKGIDQLIQALPEGLALTCCGRPYNPEYFQLLQKLSRNKEVDFILDADDKTIRKLYGKAFAVVLPSVYRDCYGQSYVAPELMGLTLLEAMACGTPAICNRVAAMPEFVRQGETGFVYDNLEELTGYLKRVSTEADLPDQMGRAARKLVETEFDMRVCGQKLASIYRQILRARNAQDTLREAA</sequence>
<dbReference type="PANTHER" id="PTHR45947">
    <property type="entry name" value="SULFOQUINOVOSYL TRANSFERASE SQD2"/>
    <property type="match status" value="1"/>
</dbReference>
<accession>A0A8E6EW35</accession>
<protein>
    <submittedName>
        <fullName evidence="2">Glycosyltransferase family 4 protein</fullName>
    </submittedName>
</protein>
<feature type="domain" description="Glycosyl transferase family 1" evidence="1">
    <location>
        <begin position="177"/>
        <end position="336"/>
    </location>
</feature>
<dbReference type="PANTHER" id="PTHR45947:SF3">
    <property type="entry name" value="SULFOQUINOVOSYL TRANSFERASE SQD2"/>
    <property type="match status" value="1"/>
</dbReference>
<dbReference type="SUPFAM" id="SSF53756">
    <property type="entry name" value="UDP-Glycosyltransferase/glycogen phosphorylase"/>
    <property type="match status" value="1"/>
</dbReference>
<dbReference type="CDD" id="cd03801">
    <property type="entry name" value="GT4_PimA-like"/>
    <property type="match status" value="1"/>
</dbReference>
<dbReference type="InterPro" id="IPR050194">
    <property type="entry name" value="Glycosyltransferase_grp1"/>
</dbReference>
<evidence type="ECO:0000313" key="2">
    <source>
        <dbReference type="EMBL" id="QVL33565.1"/>
    </source>
</evidence>
<proteinExistence type="predicted"/>
<name>A0A8E6EW35_9BACT</name>
<dbReference type="AlphaFoldDB" id="A0A8E6EW35"/>
<dbReference type="Proteomes" id="UP000676194">
    <property type="component" value="Chromosome"/>
</dbReference>
<dbReference type="InterPro" id="IPR001296">
    <property type="entry name" value="Glyco_trans_1"/>
</dbReference>
<evidence type="ECO:0000313" key="3">
    <source>
        <dbReference type="Proteomes" id="UP000676194"/>
    </source>
</evidence>